<evidence type="ECO:0000313" key="1">
    <source>
        <dbReference type="EMBL" id="CDJ59532.1"/>
    </source>
</evidence>
<dbReference type="SUPFAM" id="SSF82895">
    <property type="entry name" value="TSP-1 type 1 repeat"/>
    <property type="match status" value="1"/>
</dbReference>
<accession>U6M5R6</accession>
<dbReference type="GeneID" id="25339769"/>
<dbReference type="SMART" id="SM00209">
    <property type="entry name" value="TSP1"/>
    <property type="match status" value="1"/>
</dbReference>
<dbReference type="Gene3D" id="2.20.100.10">
    <property type="entry name" value="Thrombospondin type-1 (TSP1) repeat"/>
    <property type="match status" value="1"/>
</dbReference>
<dbReference type="PANTHER" id="PTHR20920:SF5">
    <property type="entry name" value="SMB DOMAIN-CONTAINING PROTEIN"/>
    <property type="match status" value="1"/>
</dbReference>
<dbReference type="RefSeq" id="XP_013336180.1">
    <property type="nucleotide sequence ID" value="XM_013480726.1"/>
</dbReference>
<keyword evidence="2" id="KW-1185">Reference proteome</keyword>
<dbReference type="OrthoDB" id="348624at2759"/>
<dbReference type="PROSITE" id="PS50092">
    <property type="entry name" value="TSP1"/>
    <property type="match status" value="1"/>
</dbReference>
<organism evidence="1 2">
    <name type="scientific">Eimeria maxima</name>
    <name type="common">Coccidian parasite</name>
    <dbReference type="NCBI Taxonomy" id="5804"/>
    <lineage>
        <taxon>Eukaryota</taxon>
        <taxon>Sar</taxon>
        <taxon>Alveolata</taxon>
        <taxon>Apicomplexa</taxon>
        <taxon>Conoidasida</taxon>
        <taxon>Coccidia</taxon>
        <taxon>Eucoccidiorida</taxon>
        <taxon>Eimeriorina</taxon>
        <taxon>Eimeriidae</taxon>
        <taxon>Eimeria</taxon>
    </lineage>
</organism>
<dbReference type="AlphaFoldDB" id="U6M5R6"/>
<dbReference type="EMBL" id="HG720518">
    <property type="protein sequence ID" value="CDJ59532.1"/>
    <property type="molecule type" value="Genomic_DNA"/>
</dbReference>
<proteinExistence type="predicted"/>
<sequence length="220" mass="23256">MPDTLTKPVDMCVLLGPDAPKSKRGCVGHGAQGCITKGLGSKLSFAACDCKVSEWTEWTVCDSSCTSLKSKRTRTILNTDGVARPSACPPLEEERNCTGQSKIYSFSLPAGVNLGSQSEMDSRLQICSAEVLSSMQAELQVAAPEHLAFEGNTLGLWKFSALLSPKFAADQAASALDSAMANSQSKLFEAIMKCMLPSGSSVSVPLPTIVQSPNDELLCS</sequence>
<gene>
    <name evidence="1" type="ORF">EMWEY_00057830</name>
</gene>
<protein>
    <submittedName>
        <fullName evidence="1">Thrombospondin type 1 domain-containing protein, putative</fullName>
    </submittedName>
</protein>
<name>U6M5R6_EIMMA</name>
<dbReference type="InterPro" id="IPR000884">
    <property type="entry name" value="TSP1_rpt"/>
</dbReference>
<dbReference type="InterPro" id="IPR036383">
    <property type="entry name" value="TSP1_rpt_sf"/>
</dbReference>
<evidence type="ECO:0000313" key="2">
    <source>
        <dbReference type="Proteomes" id="UP000030763"/>
    </source>
</evidence>
<dbReference type="PANTHER" id="PTHR20920">
    <property type="entry name" value="RPE-SPONDIN"/>
    <property type="match status" value="1"/>
</dbReference>
<dbReference type="Proteomes" id="UP000030763">
    <property type="component" value="Unassembled WGS sequence"/>
</dbReference>
<reference evidence="1" key="1">
    <citation type="submission" date="2013-10" db="EMBL/GenBank/DDBJ databases">
        <title>Genomic analysis of the causative agents of coccidiosis in chickens.</title>
        <authorList>
            <person name="Reid A.J."/>
            <person name="Blake D."/>
            <person name="Billington K."/>
            <person name="Browne H."/>
            <person name="Dunn M."/>
            <person name="Hung S."/>
            <person name="Kawahara F."/>
            <person name="Miranda-Saavedra D."/>
            <person name="Mourier T."/>
            <person name="Nagra H."/>
            <person name="Otto T.D."/>
            <person name="Rawlings N."/>
            <person name="Sanchez A."/>
            <person name="Sanders M."/>
            <person name="Subramaniam C."/>
            <person name="Tay Y."/>
            <person name="Dear P."/>
            <person name="Doerig C."/>
            <person name="Gruber A."/>
            <person name="Parkinson J."/>
            <person name="Shirley M."/>
            <person name="Wan K.L."/>
            <person name="Berriman M."/>
            <person name="Tomley F."/>
            <person name="Pain A."/>
        </authorList>
    </citation>
    <scope>NUCLEOTIDE SEQUENCE [LARGE SCALE GENOMIC DNA]</scope>
    <source>
        <strain evidence="1">Weybridge</strain>
    </source>
</reference>
<dbReference type="InterPro" id="IPR039942">
    <property type="entry name" value="SBSPO"/>
</dbReference>
<dbReference type="VEuPathDB" id="ToxoDB:EMWEY_00057830"/>
<reference evidence="1" key="2">
    <citation type="submission" date="2013-10" db="EMBL/GenBank/DDBJ databases">
        <authorList>
            <person name="Aslett M."/>
        </authorList>
    </citation>
    <scope>NUCLEOTIDE SEQUENCE [LARGE SCALE GENOMIC DNA]</scope>
    <source>
        <strain evidence="1">Weybridge</strain>
    </source>
</reference>